<dbReference type="AlphaFoldDB" id="A0A934V7R0"/>
<evidence type="ECO:0000313" key="3">
    <source>
        <dbReference type="Proteomes" id="UP000635245"/>
    </source>
</evidence>
<protein>
    <submittedName>
        <fullName evidence="2">Uncharacterized protein</fullName>
    </submittedName>
</protein>
<organism evidence="2 3">
    <name type="scientific">Prauserella cavernicola</name>
    <dbReference type="NCBI Taxonomy" id="2800127"/>
    <lineage>
        <taxon>Bacteria</taxon>
        <taxon>Bacillati</taxon>
        <taxon>Actinomycetota</taxon>
        <taxon>Actinomycetes</taxon>
        <taxon>Pseudonocardiales</taxon>
        <taxon>Pseudonocardiaceae</taxon>
        <taxon>Prauserella</taxon>
    </lineage>
</organism>
<evidence type="ECO:0000313" key="2">
    <source>
        <dbReference type="EMBL" id="MBK1787959.1"/>
    </source>
</evidence>
<keyword evidence="3" id="KW-1185">Reference proteome</keyword>
<feature type="transmembrane region" description="Helical" evidence="1">
    <location>
        <begin position="93"/>
        <end position="110"/>
    </location>
</feature>
<feature type="transmembrane region" description="Helical" evidence="1">
    <location>
        <begin position="61"/>
        <end position="81"/>
    </location>
</feature>
<keyword evidence="1" id="KW-0812">Transmembrane</keyword>
<proteinExistence type="predicted"/>
<dbReference type="RefSeq" id="WP_200323180.1">
    <property type="nucleotide sequence ID" value="NZ_JAENJH010000008.1"/>
</dbReference>
<feature type="transmembrane region" description="Helical" evidence="1">
    <location>
        <begin position="116"/>
        <end position="134"/>
    </location>
</feature>
<keyword evidence="1" id="KW-0472">Membrane</keyword>
<dbReference type="Proteomes" id="UP000635245">
    <property type="component" value="Unassembled WGS sequence"/>
</dbReference>
<comment type="caution">
    <text evidence="2">The sequence shown here is derived from an EMBL/GenBank/DDBJ whole genome shotgun (WGS) entry which is preliminary data.</text>
</comment>
<reference evidence="2" key="1">
    <citation type="submission" date="2020-12" db="EMBL/GenBank/DDBJ databases">
        <title>Prauserella sp. ASG 168, a novel actinomycete isolated from cave rock.</title>
        <authorList>
            <person name="Suriyachadkun C."/>
        </authorList>
    </citation>
    <scope>NUCLEOTIDE SEQUENCE</scope>
    <source>
        <strain evidence="2">ASG 168</strain>
    </source>
</reference>
<name>A0A934V7R0_9PSEU</name>
<sequence length="148" mass="15568">MTTETTRTNPPMTIVAAFFGFLASTVSALAGGFLILNYRDELAATLRDADTSLSGERLDQAVLVAQGFALAVVAVVVLTYLWLSFKLKAGRNWARVALTVLTLLHAASLLATHATWAGYLSCAVAVLAMVSSYLPPSNAYVAGAGRTS</sequence>
<dbReference type="EMBL" id="JAENJH010000008">
    <property type="protein sequence ID" value="MBK1787959.1"/>
    <property type="molecule type" value="Genomic_DNA"/>
</dbReference>
<evidence type="ECO:0000256" key="1">
    <source>
        <dbReference type="SAM" id="Phobius"/>
    </source>
</evidence>
<feature type="transmembrane region" description="Helical" evidence="1">
    <location>
        <begin position="12"/>
        <end position="36"/>
    </location>
</feature>
<keyword evidence="1" id="KW-1133">Transmembrane helix</keyword>
<accession>A0A934V7R0</accession>
<gene>
    <name evidence="2" type="ORF">JHE00_26815</name>
</gene>